<name>A0A8S1QBK6_PARPR</name>
<dbReference type="AlphaFoldDB" id="A0A8S1QBK6"/>
<comment type="caution">
    <text evidence="1">The sequence shown here is derived from an EMBL/GenBank/DDBJ whole genome shotgun (WGS) entry which is preliminary data.</text>
</comment>
<evidence type="ECO:0000313" key="1">
    <source>
        <dbReference type="EMBL" id="CAD8113052.1"/>
    </source>
</evidence>
<sequence>MDCINYLKDLNMMFILQIIQDSRILQEDCDIQISWLIPVKEYLDQKAICIIQVIMINHLFNIHQQIQIQSQISNKEK</sequence>
<gene>
    <name evidence="1" type="ORF">PPRIM_AZ9-3.1.T1540010</name>
</gene>
<accession>A0A8S1QBK6</accession>
<protein>
    <submittedName>
        <fullName evidence="1">Uncharacterized protein</fullName>
    </submittedName>
</protein>
<evidence type="ECO:0000313" key="2">
    <source>
        <dbReference type="Proteomes" id="UP000688137"/>
    </source>
</evidence>
<reference evidence="1" key="1">
    <citation type="submission" date="2021-01" db="EMBL/GenBank/DDBJ databases">
        <authorList>
            <consortium name="Genoscope - CEA"/>
            <person name="William W."/>
        </authorList>
    </citation>
    <scope>NUCLEOTIDE SEQUENCE</scope>
</reference>
<dbReference type="EMBL" id="CAJJDM010000159">
    <property type="protein sequence ID" value="CAD8113052.1"/>
    <property type="molecule type" value="Genomic_DNA"/>
</dbReference>
<organism evidence="1 2">
    <name type="scientific">Paramecium primaurelia</name>
    <dbReference type="NCBI Taxonomy" id="5886"/>
    <lineage>
        <taxon>Eukaryota</taxon>
        <taxon>Sar</taxon>
        <taxon>Alveolata</taxon>
        <taxon>Ciliophora</taxon>
        <taxon>Intramacronucleata</taxon>
        <taxon>Oligohymenophorea</taxon>
        <taxon>Peniculida</taxon>
        <taxon>Parameciidae</taxon>
        <taxon>Paramecium</taxon>
    </lineage>
</organism>
<proteinExistence type="predicted"/>
<dbReference type="Proteomes" id="UP000688137">
    <property type="component" value="Unassembled WGS sequence"/>
</dbReference>
<keyword evidence="2" id="KW-1185">Reference proteome</keyword>